<dbReference type="SUPFAM" id="SSF50729">
    <property type="entry name" value="PH domain-like"/>
    <property type="match status" value="1"/>
</dbReference>
<dbReference type="SUPFAM" id="SSF49879">
    <property type="entry name" value="SMAD/FHA domain"/>
    <property type="match status" value="1"/>
</dbReference>
<feature type="compositionally biased region" description="Polar residues" evidence="3">
    <location>
        <begin position="546"/>
        <end position="558"/>
    </location>
</feature>
<feature type="region of interest" description="Disordered" evidence="3">
    <location>
        <begin position="1187"/>
        <end position="1208"/>
    </location>
</feature>
<dbReference type="InterPro" id="IPR052212">
    <property type="entry name" value="PH-like_domain"/>
</dbReference>
<feature type="compositionally biased region" description="Polar residues" evidence="3">
    <location>
        <begin position="656"/>
        <end position="675"/>
    </location>
</feature>
<feature type="compositionally biased region" description="Polar residues" evidence="3">
    <location>
        <begin position="1187"/>
        <end position="1205"/>
    </location>
</feature>
<feature type="compositionally biased region" description="Polar residues" evidence="3">
    <location>
        <begin position="431"/>
        <end position="441"/>
    </location>
</feature>
<keyword evidence="1 2" id="KW-0175">Coiled coil</keyword>
<feature type="region of interest" description="Disordered" evidence="3">
    <location>
        <begin position="1014"/>
        <end position="1063"/>
    </location>
</feature>
<dbReference type="Pfam" id="PF00498">
    <property type="entry name" value="FHA"/>
    <property type="match status" value="1"/>
</dbReference>
<feature type="compositionally biased region" description="Basic and acidic residues" evidence="3">
    <location>
        <begin position="482"/>
        <end position="492"/>
    </location>
</feature>
<feature type="region of interest" description="Disordered" evidence="3">
    <location>
        <begin position="651"/>
        <end position="706"/>
    </location>
</feature>
<feature type="compositionally biased region" description="Polar residues" evidence="3">
    <location>
        <begin position="1052"/>
        <end position="1063"/>
    </location>
</feature>
<dbReference type="CDD" id="cd22713">
    <property type="entry name" value="FHA_PHLB1"/>
    <property type="match status" value="1"/>
</dbReference>
<feature type="region of interest" description="Disordered" evidence="3">
    <location>
        <begin position="213"/>
        <end position="332"/>
    </location>
</feature>
<dbReference type="PANTHER" id="PTHR12156:SF23">
    <property type="entry name" value="PLECKSTRIN HOMOLOGY-LIKE DOMAIN FAMILY B MEMBER 1"/>
    <property type="match status" value="1"/>
</dbReference>
<dbReference type="Gene3D" id="2.30.29.30">
    <property type="entry name" value="Pleckstrin-homology domain (PH domain)/Phosphotyrosine-binding domain (PTB)"/>
    <property type="match status" value="1"/>
</dbReference>
<evidence type="ECO:0000256" key="2">
    <source>
        <dbReference type="SAM" id="Coils"/>
    </source>
</evidence>
<dbReference type="InterPro" id="IPR008984">
    <property type="entry name" value="SMAD_FHA_dom_sf"/>
</dbReference>
<evidence type="ECO:0000313" key="5">
    <source>
        <dbReference type="Proteomes" id="UP001652624"/>
    </source>
</evidence>
<reference evidence="6" key="1">
    <citation type="submission" date="2025-08" db="UniProtKB">
        <authorList>
            <consortium name="RefSeq"/>
        </authorList>
    </citation>
    <scope>IDENTIFICATION</scope>
</reference>
<gene>
    <name evidence="6" type="primary">PHLDB1</name>
</gene>
<dbReference type="InterPro" id="IPR037810">
    <property type="entry name" value="PHLDB1/2/3_PH"/>
</dbReference>
<feature type="region of interest" description="Disordered" evidence="3">
    <location>
        <begin position="985"/>
        <end position="1004"/>
    </location>
</feature>
<feature type="compositionally biased region" description="Polar residues" evidence="3">
    <location>
        <begin position="165"/>
        <end position="175"/>
    </location>
</feature>
<dbReference type="Proteomes" id="UP001652624">
    <property type="component" value="Chromosome 20"/>
</dbReference>
<feature type="compositionally biased region" description="Polar residues" evidence="3">
    <location>
        <begin position="371"/>
        <end position="380"/>
    </location>
</feature>
<dbReference type="Gene3D" id="2.60.200.20">
    <property type="match status" value="1"/>
</dbReference>
<feature type="region of interest" description="Disordered" evidence="3">
    <location>
        <begin position="145"/>
        <end position="184"/>
    </location>
</feature>
<organism evidence="5 6">
    <name type="scientific">Erinaceus europaeus</name>
    <name type="common">Western European hedgehog</name>
    <dbReference type="NCBI Taxonomy" id="9365"/>
    <lineage>
        <taxon>Eukaryota</taxon>
        <taxon>Metazoa</taxon>
        <taxon>Chordata</taxon>
        <taxon>Craniata</taxon>
        <taxon>Vertebrata</taxon>
        <taxon>Euteleostomi</taxon>
        <taxon>Mammalia</taxon>
        <taxon>Eutheria</taxon>
        <taxon>Laurasiatheria</taxon>
        <taxon>Eulipotyphla</taxon>
        <taxon>Erinaceidae</taxon>
        <taxon>Erinaceinae</taxon>
        <taxon>Erinaceus</taxon>
    </lineage>
</organism>
<feature type="compositionally biased region" description="Basic and acidic residues" evidence="3">
    <location>
        <begin position="677"/>
        <end position="691"/>
    </location>
</feature>
<feature type="coiled-coil region" evidence="2">
    <location>
        <begin position="1211"/>
        <end position="1270"/>
    </location>
</feature>
<evidence type="ECO:0000256" key="1">
    <source>
        <dbReference type="ARBA" id="ARBA00023054"/>
    </source>
</evidence>
<accession>A0ABM3WH80</accession>
<keyword evidence="5" id="KW-1185">Reference proteome</keyword>
<feature type="domain" description="PH" evidence="4">
    <location>
        <begin position="1319"/>
        <end position="1422"/>
    </location>
</feature>
<dbReference type="InterPro" id="IPR001849">
    <property type="entry name" value="PH_domain"/>
</dbReference>
<dbReference type="SMART" id="SM00233">
    <property type="entry name" value="PH"/>
    <property type="match status" value="1"/>
</dbReference>
<dbReference type="PROSITE" id="PS50003">
    <property type="entry name" value="PH_DOMAIN"/>
    <property type="match status" value="1"/>
</dbReference>
<feature type="compositionally biased region" description="Low complexity" evidence="3">
    <location>
        <begin position="252"/>
        <end position="273"/>
    </location>
</feature>
<sequence>MNTLNRNQVGSGCKTQTMVQKGPLDLIETGKGLKVQTDKPHLVSLGSGRLSTAITLLPLEEGRTVIGSAAKDISLQGPGLAPEHCYIENVRGTLTLYPCGNVCTVDGLPVRQPTRLTQGCMLCLGQSTFLRFNHPAEAKWMKSMIPAGGRAPGPPFSPGPAESESLVNGNHTPQPATRGPSACASHSSLVSSIEKDLQEIMDSLVLEESGAAAKKPAATSPLSPMANGGRYLLSPPTSPGAMSVGSSYENTSPAFSPLSSPASSGSCASHSPSGQEPAPSMPPLVPARSSSYHLALQPPQSRPSGARSSESPLLGKKGCLERPSSPGLRGLLTDSPAATVLAEARRATESPRLGGQLPVVAISLSEYPASSAHTQPTSIPGSPKLQPPVPAPRNKIGTLQDRPPSPFHELSGSDRGLTTSPSRQLVGRTFSDGSVTRTLQPPESPRLGRRGLDSMRELPPLSPSLSRRALSPMPSRTTPDPKLTREVAESPRPRRWAAHGTSPEDFSLTLGARGRRTRSPSPTLGESLAPRKSSFSGRLSPAYSLGSLTGPSPRQSPRAQRKLSSGDLRVPVTRERKNSITEISDNEDDLLEYHRRQRQERLREQEMERLERQRLETILNLCAEYSRADGGPEAGELPSIGEATAALALAGRRPSRSLSGATGRNEDSGSATQRLWESLERSDEENLKEECSSTESTQQEHEDAPSIKLQGEALALEEERVQALGRVEQLKVRVKELEQQLQESAREAEMERALLQGERDAERMLLQKEQKALDQLQEKLVTLETGIQKERDKEAEALETETKLFEDLEFQQLERESRLEEERELAGQGLLRSKAELLRSISKRKERLAVLDNQAGQIRAQAVQDSERLARDKNASLQLLQKEKEKLTMLERRYHSITGGRPFPKTPPTLKEAELLISESSEVGLGTVTLAPLLGSSQAEASSIPLTSPASTELYPKAQEMEKLLLPAVDLEQWYQELMAGLGTGPGAASPRCSPPPLPAKASRQLQVYRSKVDGEATSPLPRTRSGPLPSSSGSSSSSSQLSVATLGRSPSPKSTLLPQNCTGSLPRNLAATLQDIEAKRQLALQQKVESVPAEPLPTDDPAGQQVIEEQRRRLAELKQKAAAEAQCQWDALHGAAPFSAGPSGFPPLMHHSILHHLPAGRERGEEGEHAYDTLSLESSDSMETSISTGAHSACSPDNMSSTSGLDGGKIEEMEKMLKEAHAEKSRLMESREREIELRRQALEEERRRREQVERRLQSESARRQQLVEKEVKMREKQFSQARPLTRYLPIRKEDFDLKTHIESSGHGVDTCLHVVLSSKVCRGYLVKMGGKIKSWKKRWFVFDRLKRTLSYYVDKHETKLKGVIYFQAIEEVYYDHLRSAAKSPNPALTFCVKTHDRLYYMVAPSAEAMRIWMDVIVTGAEGYTQFMN</sequence>
<evidence type="ECO:0000313" key="6">
    <source>
        <dbReference type="RefSeq" id="XP_060035923.1"/>
    </source>
</evidence>
<proteinExistence type="predicted"/>
<feature type="compositionally biased region" description="Low complexity" evidence="3">
    <location>
        <begin position="1019"/>
        <end position="1040"/>
    </location>
</feature>
<dbReference type="PANTHER" id="PTHR12156">
    <property type="entry name" value="PLECKSTRIN HOMOLOGY-LIKE DOMAIN, FAMILY B, MEMBER 3"/>
    <property type="match status" value="1"/>
</dbReference>
<feature type="compositionally biased region" description="Low complexity" evidence="3">
    <location>
        <begin position="457"/>
        <end position="476"/>
    </location>
</feature>
<evidence type="ECO:0000259" key="4">
    <source>
        <dbReference type="PROSITE" id="PS50003"/>
    </source>
</evidence>
<dbReference type="GeneID" id="103114012"/>
<dbReference type="Pfam" id="PF00169">
    <property type="entry name" value="PH"/>
    <property type="match status" value="1"/>
</dbReference>
<dbReference type="CDD" id="cd14673">
    <property type="entry name" value="PH_PHLDB1_2"/>
    <property type="match status" value="1"/>
</dbReference>
<feature type="coiled-coil region" evidence="2">
    <location>
        <begin position="863"/>
        <end position="893"/>
    </location>
</feature>
<feature type="compositionally biased region" description="Polar residues" evidence="3">
    <location>
        <begin position="288"/>
        <end position="311"/>
    </location>
</feature>
<evidence type="ECO:0000256" key="3">
    <source>
        <dbReference type="SAM" id="MobiDB-lite"/>
    </source>
</evidence>
<name>A0ABM3WH80_ERIEU</name>
<protein>
    <submittedName>
        <fullName evidence="6">Pleckstrin homology-like domain family B member 1 isoform X7</fullName>
    </submittedName>
</protein>
<dbReference type="RefSeq" id="XP_060035923.1">
    <property type="nucleotide sequence ID" value="XM_060179940.1"/>
</dbReference>
<feature type="region of interest" description="Disordered" evidence="3">
    <location>
        <begin position="371"/>
        <end position="578"/>
    </location>
</feature>
<dbReference type="InterPro" id="IPR011993">
    <property type="entry name" value="PH-like_dom_sf"/>
</dbReference>
<dbReference type="InterPro" id="IPR000253">
    <property type="entry name" value="FHA_dom"/>
</dbReference>